<dbReference type="AlphaFoldDB" id="A1TFK1"/>
<dbReference type="InterPro" id="IPR025442">
    <property type="entry name" value="DUF4185"/>
</dbReference>
<keyword evidence="4" id="KW-1185">Reference proteome</keyword>
<dbReference type="eggNOG" id="COG4409">
    <property type="taxonomic scope" value="Bacteria"/>
</dbReference>
<dbReference type="Pfam" id="PF13810">
    <property type="entry name" value="DUF4185"/>
    <property type="match status" value="1"/>
</dbReference>
<evidence type="ECO:0000313" key="3">
    <source>
        <dbReference type="EMBL" id="ABM15951.1"/>
    </source>
</evidence>
<dbReference type="RefSeq" id="WP_011782321.1">
    <property type="nucleotide sequence ID" value="NC_008726.1"/>
</dbReference>
<feature type="region of interest" description="Disordered" evidence="1">
    <location>
        <begin position="33"/>
        <end position="172"/>
    </location>
</feature>
<dbReference type="Proteomes" id="UP000009159">
    <property type="component" value="Chromosome"/>
</dbReference>
<dbReference type="STRING" id="350058.Mvan_5180"/>
<name>A1TFK1_MYCVP</name>
<gene>
    <name evidence="3" type="ordered locus">Mvan_5180</name>
</gene>
<dbReference type="EMBL" id="CP000511">
    <property type="protein sequence ID" value="ABM15951.1"/>
    <property type="molecule type" value="Genomic_DNA"/>
</dbReference>
<protein>
    <recommendedName>
        <fullName evidence="2">DUF4185 domain-containing protein</fullName>
    </recommendedName>
</protein>
<accession>A1TFK1</accession>
<proteinExistence type="predicted"/>
<organism evidence="3 4">
    <name type="scientific">Mycolicibacterium vanbaalenii (strain DSM 7251 / JCM 13017 / BCRC 16820 / KCTC 9966 / NRRL B-24157 / PYR-1)</name>
    <name type="common">Mycobacterium vanbaalenii</name>
    <dbReference type="NCBI Taxonomy" id="350058"/>
    <lineage>
        <taxon>Bacteria</taxon>
        <taxon>Bacillati</taxon>
        <taxon>Actinomycetota</taxon>
        <taxon>Actinomycetes</taxon>
        <taxon>Mycobacteriales</taxon>
        <taxon>Mycobacteriaceae</taxon>
        <taxon>Mycolicibacterium</taxon>
    </lineage>
</organism>
<evidence type="ECO:0000313" key="4">
    <source>
        <dbReference type="Proteomes" id="UP000009159"/>
    </source>
</evidence>
<feature type="compositionally biased region" description="Low complexity" evidence="1">
    <location>
        <begin position="37"/>
        <end position="60"/>
    </location>
</feature>
<evidence type="ECO:0000259" key="2">
    <source>
        <dbReference type="Pfam" id="PF13810"/>
    </source>
</evidence>
<feature type="compositionally biased region" description="Acidic residues" evidence="1">
    <location>
        <begin position="61"/>
        <end position="125"/>
    </location>
</feature>
<feature type="domain" description="DUF4185" evidence="2">
    <location>
        <begin position="330"/>
        <end position="686"/>
    </location>
</feature>
<feature type="compositionally biased region" description="Low complexity" evidence="1">
    <location>
        <begin position="128"/>
        <end position="140"/>
    </location>
</feature>
<dbReference type="HOGENOM" id="CLU_021736_0_0_11"/>
<sequence length="692" mass="74255">MGAAAYVGRVGGLAVALGVGTAVFAGQGVAWADDTESSTNGASSAATSDSVQTDTTSDTVDTPEADTEDETEPDPEPEDQAEPDPEPEDQAEPDPEPEPEPQDEPDPDQDQDQDADDSEGADADQEPPKATETNTETSTKPEPEPEPEPEPTEKTTATVTDDGSDDPAVPPQEPKKVAVFATATSLAESSPKTLSPKVAALLTTEQDEAAAAKKPNLITAVVNVVTSMLDWARQKADAKPGDAPQPPFLWALLSFARRELDNLFAARSTTNAPRTTSVTPTSLALTDDATTAALIPSYSPWLNPQVSPSTRFVSWVTGKYVYLDDDTLANTLARFSVYGTDVGVMWDNGMVDDPSTPDINEHQILIAVGDTFGAKGMTGRHIYNTLFRSSDTDLSDGMTIPDGEWFNGNMFGGAPLDGPTQARPIINRPSWLPNSVTLIPTAGVSLPTEVTEDTPFGTIQYVSFMSVSNWGSSGRWTTNYSAIAYSTDNGENFKVAPESVRYNSIFSGNRNFQQSAFVKGDDGYVYVYGTPNGRQGAAYVARVNNENILDVSEYEYYKAASTGWFGSSEARWVKGNPSSASAVIGKTGGACGSTEPGYTVSEMSVQYNEYLQKYIVLYGDQFNNIVMRTSDTPEGAWSDATVLMGQQSGGIYAPMLHPWSPSTQGTGSDLYWNLSLWSDYNVMLMKTDLTKL</sequence>
<dbReference type="KEGG" id="mva:Mvan_5180"/>
<reference evidence="3" key="1">
    <citation type="submission" date="2006-12" db="EMBL/GenBank/DDBJ databases">
        <title>Complete sequence of Mycobacterium vanbaalenii PYR-1.</title>
        <authorList>
            <consortium name="US DOE Joint Genome Institute"/>
            <person name="Copeland A."/>
            <person name="Lucas S."/>
            <person name="Lapidus A."/>
            <person name="Barry K."/>
            <person name="Detter J.C."/>
            <person name="Glavina del Rio T."/>
            <person name="Hammon N."/>
            <person name="Israni S."/>
            <person name="Dalin E."/>
            <person name="Tice H."/>
            <person name="Pitluck S."/>
            <person name="Singan V."/>
            <person name="Schmutz J."/>
            <person name="Larimer F."/>
            <person name="Land M."/>
            <person name="Hauser L."/>
            <person name="Kyrpides N."/>
            <person name="Anderson I.J."/>
            <person name="Miller C."/>
            <person name="Richardson P."/>
        </authorList>
    </citation>
    <scope>NUCLEOTIDE SEQUENCE [LARGE SCALE GENOMIC DNA]</scope>
    <source>
        <strain evidence="3">PYR-1</strain>
    </source>
</reference>
<evidence type="ECO:0000256" key="1">
    <source>
        <dbReference type="SAM" id="MobiDB-lite"/>
    </source>
</evidence>